<dbReference type="Gene3D" id="1.20.1290.10">
    <property type="entry name" value="AhpD-like"/>
    <property type="match status" value="1"/>
</dbReference>
<accession>A0A9W4E677</accession>
<comment type="caution">
    <text evidence="2">The sequence shown here is derived from an EMBL/GenBank/DDBJ whole genome shotgun (WGS) entry which is preliminary data.</text>
</comment>
<evidence type="ECO:0000313" key="2">
    <source>
        <dbReference type="EMBL" id="CAG7626969.1"/>
    </source>
</evidence>
<keyword evidence="3" id="KW-1185">Reference proteome</keyword>
<dbReference type="EMBL" id="CAJVAX010000012">
    <property type="protein sequence ID" value="CAG7626969.1"/>
    <property type="molecule type" value="Genomic_DNA"/>
</dbReference>
<dbReference type="InterPro" id="IPR003779">
    <property type="entry name" value="CMD-like"/>
</dbReference>
<dbReference type="SUPFAM" id="SSF69118">
    <property type="entry name" value="AhpD-like"/>
    <property type="match status" value="1"/>
</dbReference>
<name>A0A9W4E677_9ACTN</name>
<dbReference type="RefSeq" id="WP_205042460.1">
    <property type="nucleotide sequence ID" value="NZ_CAJVAX010000012.1"/>
</dbReference>
<evidence type="ECO:0000259" key="1">
    <source>
        <dbReference type="Pfam" id="PF02627"/>
    </source>
</evidence>
<gene>
    <name evidence="2" type="ORF">SBRY_20317</name>
</gene>
<dbReference type="InterPro" id="IPR029032">
    <property type="entry name" value="AhpD-like"/>
</dbReference>
<dbReference type="GO" id="GO:0051920">
    <property type="term" value="F:peroxiredoxin activity"/>
    <property type="evidence" value="ECO:0007669"/>
    <property type="project" value="InterPro"/>
</dbReference>
<dbReference type="Pfam" id="PF02627">
    <property type="entry name" value="CMD"/>
    <property type="match status" value="1"/>
</dbReference>
<sequence>MERSRDMPVETPVDTLTYHQGWEDFPELTDREKLALCVVADICRQTLGMPFETHGTMGLTHNLSGDALRELLVFQGDYPALLRHLRTPGVRLTARERTFGALTADVLHGVLDGVFAFHVSAALAVGASPADVLAVVRFCGQFGAAEAWQGLRAAERLLATASGTRGSAVA</sequence>
<protein>
    <submittedName>
        <fullName evidence="2">Carboxymuconolactone decarboxylase family protein</fullName>
    </submittedName>
</protein>
<dbReference type="AlphaFoldDB" id="A0A9W4E677"/>
<evidence type="ECO:0000313" key="3">
    <source>
        <dbReference type="Proteomes" id="UP001153328"/>
    </source>
</evidence>
<proteinExistence type="predicted"/>
<feature type="domain" description="Carboxymuconolactone decarboxylase-like" evidence="1">
    <location>
        <begin position="90"/>
        <end position="155"/>
    </location>
</feature>
<reference evidence="2" key="1">
    <citation type="submission" date="2021-06" db="EMBL/GenBank/DDBJ databases">
        <authorList>
            <person name="Arsene-Ploetze F."/>
        </authorList>
    </citation>
    <scope>NUCLEOTIDE SEQUENCE</scope>
    <source>
        <strain evidence="2">SBRY1</strain>
    </source>
</reference>
<dbReference type="Proteomes" id="UP001153328">
    <property type="component" value="Unassembled WGS sequence"/>
</dbReference>
<organism evidence="2 3">
    <name type="scientific">Actinacidiphila bryophytorum</name>
    <dbReference type="NCBI Taxonomy" id="1436133"/>
    <lineage>
        <taxon>Bacteria</taxon>
        <taxon>Bacillati</taxon>
        <taxon>Actinomycetota</taxon>
        <taxon>Actinomycetes</taxon>
        <taxon>Kitasatosporales</taxon>
        <taxon>Streptomycetaceae</taxon>
        <taxon>Actinacidiphila</taxon>
    </lineage>
</organism>